<feature type="compositionally biased region" description="Basic and acidic residues" evidence="2">
    <location>
        <begin position="414"/>
        <end position="429"/>
    </location>
</feature>
<gene>
    <name evidence="3" type="ORF">PCL_04763</name>
</gene>
<feature type="region of interest" description="Disordered" evidence="2">
    <location>
        <begin position="23"/>
        <end position="180"/>
    </location>
</feature>
<dbReference type="InterPro" id="IPR013889">
    <property type="entry name" value="Karyogamy_KAR9"/>
</dbReference>
<dbReference type="Proteomes" id="UP000245956">
    <property type="component" value="Unassembled WGS sequence"/>
</dbReference>
<feature type="region of interest" description="Disordered" evidence="2">
    <location>
        <begin position="455"/>
        <end position="600"/>
    </location>
</feature>
<feature type="compositionally biased region" description="Polar residues" evidence="2">
    <location>
        <begin position="1620"/>
        <end position="1641"/>
    </location>
</feature>
<name>A0A2U3DWJ2_PURLI</name>
<feature type="region of interest" description="Disordered" evidence="2">
    <location>
        <begin position="713"/>
        <end position="754"/>
    </location>
</feature>
<feature type="compositionally biased region" description="Pro residues" evidence="2">
    <location>
        <begin position="495"/>
        <end position="508"/>
    </location>
</feature>
<feature type="compositionally biased region" description="Gly residues" evidence="2">
    <location>
        <begin position="161"/>
        <end position="171"/>
    </location>
</feature>
<feature type="compositionally biased region" description="Low complexity" evidence="2">
    <location>
        <begin position="1442"/>
        <end position="1454"/>
    </location>
</feature>
<feature type="compositionally biased region" description="Pro residues" evidence="2">
    <location>
        <begin position="947"/>
        <end position="957"/>
    </location>
</feature>
<dbReference type="GO" id="GO:0030473">
    <property type="term" value="P:nuclear migration along microtubule"/>
    <property type="evidence" value="ECO:0007669"/>
    <property type="project" value="TreeGrafter"/>
</dbReference>
<feature type="compositionally biased region" description="Low complexity" evidence="2">
    <location>
        <begin position="1662"/>
        <end position="1679"/>
    </location>
</feature>
<feature type="compositionally biased region" description="Basic and acidic residues" evidence="2">
    <location>
        <begin position="935"/>
        <end position="946"/>
    </location>
</feature>
<dbReference type="Pfam" id="PF08580">
    <property type="entry name" value="KAR9"/>
    <property type="match status" value="1"/>
</dbReference>
<protein>
    <recommendedName>
        <fullName evidence="5">Karyogamy protein, KAR9</fullName>
    </recommendedName>
</protein>
<dbReference type="GO" id="GO:0043332">
    <property type="term" value="C:mating projection tip"/>
    <property type="evidence" value="ECO:0007669"/>
    <property type="project" value="TreeGrafter"/>
</dbReference>
<feature type="region of interest" description="Disordered" evidence="2">
    <location>
        <begin position="868"/>
        <end position="902"/>
    </location>
</feature>
<feature type="compositionally biased region" description="Low complexity" evidence="2">
    <location>
        <begin position="1696"/>
        <end position="1707"/>
    </location>
</feature>
<feature type="coiled-coil region" evidence="1">
    <location>
        <begin position="1269"/>
        <end position="1296"/>
    </location>
</feature>
<dbReference type="PANTHER" id="PTHR37271">
    <property type="entry name" value="KARYOGAMY PROTEIN KAR9"/>
    <property type="match status" value="1"/>
</dbReference>
<evidence type="ECO:0008006" key="5">
    <source>
        <dbReference type="Google" id="ProtNLM"/>
    </source>
</evidence>
<feature type="compositionally biased region" description="Basic and acidic residues" evidence="2">
    <location>
        <begin position="1716"/>
        <end position="1726"/>
    </location>
</feature>
<feature type="compositionally biased region" description="Low complexity" evidence="2">
    <location>
        <begin position="585"/>
        <end position="594"/>
    </location>
</feature>
<accession>A0A2U3DWJ2</accession>
<feature type="compositionally biased region" description="Low complexity" evidence="2">
    <location>
        <begin position="958"/>
        <end position="971"/>
    </location>
</feature>
<feature type="compositionally biased region" description="Polar residues" evidence="2">
    <location>
        <begin position="873"/>
        <end position="885"/>
    </location>
</feature>
<dbReference type="GO" id="GO:0005938">
    <property type="term" value="C:cell cortex"/>
    <property type="evidence" value="ECO:0007669"/>
    <property type="project" value="TreeGrafter"/>
</dbReference>
<feature type="region of interest" description="Disordered" evidence="2">
    <location>
        <begin position="1411"/>
        <end position="1726"/>
    </location>
</feature>
<dbReference type="GO" id="GO:0031578">
    <property type="term" value="P:mitotic spindle orientation checkpoint signaling"/>
    <property type="evidence" value="ECO:0007669"/>
    <property type="project" value="TreeGrafter"/>
</dbReference>
<feature type="coiled-coil region" evidence="1">
    <location>
        <begin position="1072"/>
        <end position="1099"/>
    </location>
</feature>
<evidence type="ECO:0000313" key="4">
    <source>
        <dbReference type="Proteomes" id="UP000245956"/>
    </source>
</evidence>
<feature type="compositionally biased region" description="Low complexity" evidence="2">
    <location>
        <begin position="527"/>
        <end position="544"/>
    </location>
</feature>
<feature type="region of interest" description="Disordered" evidence="2">
    <location>
        <begin position="779"/>
        <end position="808"/>
    </location>
</feature>
<feature type="compositionally biased region" description="Basic and acidic residues" evidence="2">
    <location>
        <begin position="1411"/>
        <end position="1422"/>
    </location>
</feature>
<organism evidence="3 4">
    <name type="scientific">Purpureocillium lilacinum</name>
    <name type="common">Paecilomyces lilacinus</name>
    <dbReference type="NCBI Taxonomy" id="33203"/>
    <lineage>
        <taxon>Eukaryota</taxon>
        <taxon>Fungi</taxon>
        <taxon>Dikarya</taxon>
        <taxon>Ascomycota</taxon>
        <taxon>Pezizomycotina</taxon>
        <taxon>Sordariomycetes</taxon>
        <taxon>Hypocreomycetidae</taxon>
        <taxon>Hypocreales</taxon>
        <taxon>Ophiocordycipitaceae</taxon>
        <taxon>Purpureocillium</taxon>
    </lineage>
</organism>
<feature type="compositionally biased region" description="Polar residues" evidence="2">
    <location>
        <begin position="38"/>
        <end position="49"/>
    </location>
</feature>
<evidence type="ECO:0000313" key="3">
    <source>
        <dbReference type="EMBL" id="PWI66625.1"/>
    </source>
</evidence>
<reference evidence="3 4" key="1">
    <citation type="journal article" date="2016" name="Front. Microbiol.">
        <title>Genome and transcriptome sequences reveal the specific parasitism of the nematophagous Purpureocillium lilacinum 36-1.</title>
        <authorList>
            <person name="Xie J."/>
            <person name="Li S."/>
            <person name="Mo C."/>
            <person name="Xiao X."/>
            <person name="Peng D."/>
            <person name="Wang G."/>
            <person name="Xiao Y."/>
        </authorList>
    </citation>
    <scope>NUCLEOTIDE SEQUENCE [LARGE SCALE GENOMIC DNA]</scope>
    <source>
        <strain evidence="3 4">36-1</strain>
    </source>
</reference>
<dbReference type="EMBL" id="LCWV01000023">
    <property type="protein sequence ID" value="PWI66625.1"/>
    <property type="molecule type" value="Genomic_DNA"/>
</dbReference>
<feature type="compositionally biased region" description="Polar residues" evidence="2">
    <location>
        <begin position="1648"/>
        <end position="1659"/>
    </location>
</feature>
<feature type="region of interest" description="Disordered" evidence="2">
    <location>
        <begin position="935"/>
        <end position="981"/>
    </location>
</feature>
<sequence>MLNGGSDLEGSVSVHAGIWQIKERSAWSRVKRRPDRSTGASGDDNTSVLPNDGSCRQMASGQDDVHEHAPRRHAHSSEAVVDIKTDRPTLPTAPTRVEGPAANRDVLVASTETPPRMTKGTGQNRNFAQHDGVPRVPLGAKEQTRNDELQTPWPPVRTPRGNGGRSQGGPGSSASVPEAGCADSPKYCACYERRRIRWGEPFLTPLQSSEWCRPDQARQATYAQHNLPDATRLTRGRQDRGANSVGWWWCCLATCFLRETERSGMVSAQGAILEHRKVLCTGPPGTGTDSGFLQRPAALRLPLRPKIHSFIHRHLVSRPDCPLETASLADLARTGRSTVSVRIPQQRTRLVVTHTSLVTPINPTLRSTLARGAARSAIHPLGPDNEYPLPGLSTCSITLYYEYNIDQSPPGKCKGPDGHLSGRERDDPTRGCCTATAGARATATALATYSTYLPPTAKATPAQRPRPLGGPAARATQRAKSGTRRRQRQRKTHPTSPPAPVAQPPPRLPSHRVQGHQGTKASQVLVARGSSPARPAPSANPSRRCQPPPAPQSRVQHTPTRPDCRRVGGPTPTMNARTERSPALDLAPASTDTASTDDDGTTAAVSVVGLSAHKPDDRRLHLDDDAVQGTSQLPRDAGNQALKSADLASEVACLLAVPPRGATNATAAAATATAPALTACQGAHILVHDQDTFIAPEPTAASPPHQNPDLYGPFHHDPLDRDSTPVPFDTPALSRTTTNNTSRSTSRGSLTAGATGSVFCATPSADKATTANATAFNHNRGHPAIARPSSQPQQLHDHQRPPSAVRKTSPGLAARLKALGFGAAKKPPPAPHFDSVGRLDEQQLRQLDQKHQAASIASVIARRGRPWKGVGAANTSTTSLDSSGPPTVAAESPQLPEIQTPEPLAMDTQKYRLPDHTNGNGTKVTLDTRREHLERIAHPPSPRDIHQPPPPPPPKDTPPSAVTPPAVASPSEYTPGLSSYFTPGHTRPGSIYTLSRASFANQLAQLTSLQLPDAETLSSKVSAIPTAQLASKALINAADQIRSWIFKAQEVIGGLDSEDDVEWAAAGGREGLEEVEAAISRFEELINAYVSAIEELQGRDDISNVPSEDLKRAVSQMESIIDEWAKIRATLHSVRGQVEIAMEWEELWDNVLGDIQGEMDELSRLVFEMEERRHKSIVAAASGDNVDIGDLETIVEDTPAPGPRLQAPGRLSLPPMSPGSPDTPTLSQDDSSLLALFARMQPLRASLDFLPMRLSVFQARAERSFPTACDELDMRQDGLNASYKKLEKDAESLRKELGEDRWVIVFRGAGRQAQKMHESVQRSLLKFREAVDAGLHLTNPPAMMKKVESYEAKKTHYGPAIERVLSIIDKGVQERLTVNGEILRLHSDMQARWESLKEQMRETDAVVEEMHADRRGGQHLRDSVSSMLSNDRSTTGSGRETPGSSPPSSVIMSSLGFDPRTPQPPAKGRSPRAGSVPRPAGRRHSSLPAPTSYQSKRKAPRLSTIASSSTVTPVPGGPTPRPGSTVGHRPPWNGSTNVRTLDTGHNFKPMSLTTPSPYARTPSTQRSVSAVTPSTGGSRLPTFRSSVGRAGSEPPTTGDTPSRTNHSRLSFRERLASPGPYSQQTVSKPRLSTQGTTTSLPTRRHASVQPSGSESTVEDSQPRPASSLASSSRRSSLLPMPRGKKEGSTGRDSPQSAGGARSTASRSGFRKTTPIDSKDTKPRWRH</sequence>
<evidence type="ECO:0000256" key="1">
    <source>
        <dbReference type="SAM" id="Coils"/>
    </source>
</evidence>
<dbReference type="PANTHER" id="PTHR37271:SF1">
    <property type="entry name" value="KARYOGAMY PROTEIN KAR9"/>
    <property type="match status" value="1"/>
</dbReference>
<feature type="region of interest" description="Disordered" evidence="2">
    <location>
        <begin position="1208"/>
        <end position="1228"/>
    </location>
</feature>
<dbReference type="GO" id="GO:0051293">
    <property type="term" value="P:establishment of spindle localization"/>
    <property type="evidence" value="ECO:0007669"/>
    <property type="project" value="TreeGrafter"/>
</dbReference>
<feature type="compositionally biased region" description="Low complexity" evidence="2">
    <location>
        <begin position="732"/>
        <end position="753"/>
    </location>
</feature>
<dbReference type="GO" id="GO:0005816">
    <property type="term" value="C:spindle pole body"/>
    <property type="evidence" value="ECO:0007669"/>
    <property type="project" value="TreeGrafter"/>
</dbReference>
<feature type="compositionally biased region" description="Basic residues" evidence="2">
    <location>
        <begin position="481"/>
        <end position="493"/>
    </location>
</feature>
<feature type="compositionally biased region" description="Polar residues" evidence="2">
    <location>
        <begin position="1594"/>
        <end position="1608"/>
    </location>
</feature>
<feature type="compositionally biased region" description="Polar residues" evidence="2">
    <location>
        <begin position="1551"/>
        <end position="1577"/>
    </location>
</feature>
<proteinExistence type="predicted"/>
<evidence type="ECO:0000256" key="2">
    <source>
        <dbReference type="SAM" id="MobiDB-lite"/>
    </source>
</evidence>
<dbReference type="SUPFAM" id="SSF46966">
    <property type="entry name" value="Spectrin repeat"/>
    <property type="match status" value="1"/>
</dbReference>
<comment type="caution">
    <text evidence="3">The sequence shown here is derived from an EMBL/GenBank/DDBJ whole genome shotgun (WGS) entry which is preliminary data.</text>
</comment>
<feature type="compositionally biased region" description="Polar residues" evidence="2">
    <location>
        <begin position="1423"/>
        <end position="1438"/>
    </location>
</feature>
<feature type="region of interest" description="Disordered" evidence="2">
    <location>
        <begin position="408"/>
        <end position="431"/>
    </location>
</feature>
<keyword evidence="1" id="KW-0175">Coiled coil</keyword>
<feature type="compositionally biased region" description="Basic and acidic residues" evidence="2">
    <location>
        <begin position="714"/>
        <end position="723"/>
    </location>
</feature>